<evidence type="ECO:0000259" key="1">
    <source>
        <dbReference type="Pfam" id="PF03711"/>
    </source>
</evidence>
<dbReference type="EMBL" id="JAUTWS010000015">
    <property type="protein sequence ID" value="MDO9710093.1"/>
    <property type="molecule type" value="Genomic_DNA"/>
</dbReference>
<dbReference type="PANTHER" id="PTHR45229:SF3">
    <property type="entry name" value="BIODEGRADATIVE ARGININE DECARBOXYLASE"/>
    <property type="match status" value="1"/>
</dbReference>
<dbReference type="Gene3D" id="3.90.100.10">
    <property type="entry name" value="Orn/Lys/Arg decarboxylase, C-terminal domain"/>
    <property type="match status" value="1"/>
</dbReference>
<dbReference type="Proteomes" id="UP001243009">
    <property type="component" value="Unassembled WGS sequence"/>
</dbReference>
<protein>
    <recommendedName>
        <fullName evidence="1">Orn/Lys/Arg decarboxylase C-terminal domain-containing protein</fullName>
    </recommendedName>
</protein>
<evidence type="ECO:0000313" key="3">
    <source>
        <dbReference type="Proteomes" id="UP001243009"/>
    </source>
</evidence>
<name>A0ABT9E1Q4_9PROT</name>
<reference evidence="2 3" key="1">
    <citation type="submission" date="2023-08" db="EMBL/GenBank/DDBJ databases">
        <title>The draft genome sequence of Paracraurococcus sp. LOR1-02.</title>
        <authorList>
            <person name="Kingkaew E."/>
            <person name="Tanasupawat S."/>
        </authorList>
    </citation>
    <scope>NUCLEOTIDE SEQUENCE [LARGE SCALE GENOMIC DNA]</scope>
    <source>
        <strain evidence="2 3">LOR1-02</strain>
    </source>
</reference>
<sequence length="113" mass="12734">MQAAQFREEHLPDMVMPPQEAVRALVRNTVDYVPLEEAAGRIAATPWLVYPPGIATVVPGERVGQRSRPMIAYFKAFERAANAFPGFENEIRGLYREKAADGSIRFHTYVVQE</sequence>
<dbReference type="Pfam" id="PF03711">
    <property type="entry name" value="OKR_DC_1_C"/>
    <property type="match status" value="1"/>
</dbReference>
<dbReference type="PANTHER" id="PTHR45229">
    <property type="entry name" value="CONSTITUTIVE ORNITHINE DECARBOXYLASE"/>
    <property type="match status" value="1"/>
</dbReference>
<dbReference type="InterPro" id="IPR008286">
    <property type="entry name" value="Prn/Lys/Arg_de-COase_C"/>
</dbReference>
<gene>
    <name evidence="2" type="ORF">Q7A36_17200</name>
</gene>
<accession>A0ABT9E1Q4</accession>
<comment type="caution">
    <text evidence="2">The sequence shown here is derived from an EMBL/GenBank/DDBJ whole genome shotgun (WGS) entry which is preliminary data.</text>
</comment>
<evidence type="ECO:0000313" key="2">
    <source>
        <dbReference type="EMBL" id="MDO9710093.1"/>
    </source>
</evidence>
<dbReference type="InterPro" id="IPR036633">
    <property type="entry name" value="Prn/Lys/Arg_de-COase_C_sf"/>
</dbReference>
<dbReference type="InterPro" id="IPR011193">
    <property type="entry name" value="Orn/lys/arg_de-COase"/>
</dbReference>
<proteinExistence type="predicted"/>
<keyword evidence="3" id="KW-1185">Reference proteome</keyword>
<organism evidence="2 3">
    <name type="scientific">Paracraurococcus lichenis</name>
    <dbReference type="NCBI Taxonomy" id="3064888"/>
    <lineage>
        <taxon>Bacteria</taxon>
        <taxon>Pseudomonadati</taxon>
        <taxon>Pseudomonadota</taxon>
        <taxon>Alphaproteobacteria</taxon>
        <taxon>Acetobacterales</taxon>
        <taxon>Roseomonadaceae</taxon>
        <taxon>Paracraurococcus</taxon>
    </lineage>
</organism>
<dbReference type="SUPFAM" id="SSF55904">
    <property type="entry name" value="Ornithine decarboxylase C-terminal domain"/>
    <property type="match status" value="1"/>
</dbReference>
<feature type="domain" description="Orn/Lys/Arg decarboxylase C-terminal" evidence="1">
    <location>
        <begin position="2"/>
        <end position="98"/>
    </location>
</feature>